<name>A0A0A8Z508_ARUDO</name>
<accession>A0A0A8Z508</accession>
<reference evidence="1" key="2">
    <citation type="journal article" date="2015" name="Data Brief">
        <title>Shoot transcriptome of the giant reed, Arundo donax.</title>
        <authorList>
            <person name="Barrero R.A."/>
            <person name="Guerrero F.D."/>
            <person name="Moolhuijzen P."/>
            <person name="Goolsby J.A."/>
            <person name="Tidwell J."/>
            <person name="Bellgard S.E."/>
            <person name="Bellgard M.I."/>
        </authorList>
    </citation>
    <scope>NUCLEOTIDE SEQUENCE</scope>
    <source>
        <tissue evidence="1">Shoot tissue taken approximately 20 cm above the soil surface</tissue>
    </source>
</reference>
<evidence type="ECO:0000313" key="1">
    <source>
        <dbReference type="EMBL" id="JAD34489.1"/>
    </source>
</evidence>
<organism evidence="1">
    <name type="scientific">Arundo donax</name>
    <name type="common">Giant reed</name>
    <name type="synonym">Donax arundinaceus</name>
    <dbReference type="NCBI Taxonomy" id="35708"/>
    <lineage>
        <taxon>Eukaryota</taxon>
        <taxon>Viridiplantae</taxon>
        <taxon>Streptophyta</taxon>
        <taxon>Embryophyta</taxon>
        <taxon>Tracheophyta</taxon>
        <taxon>Spermatophyta</taxon>
        <taxon>Magnoliopsida</taxon>
        <taxon>Liliopsida</taxon>
        <taxon>Poales</taxon>
        <taxon>Poaceae</taxon>
        <taxon>PACMAD clade</taxon>
        <taxon>Arundinoideae</taxon>
        <taxon>Arundineae</taxon>
        <taxon>Arundo</taxon>
    </lineage>
</organism>
<reference evidence="1" key="1">
    <citation type="submission" date="2014-09" db="EMBL/GenBank/DDBJ databases">
        <authorList>
            <person name="Magalhaes I.L.F."/>
            <person name="Oliveira U."/>
            <person name="Santos F.R."/>
            <person name="Vidigal T.H.D.A."/>
            <person name="Brescovit A.D."/>
            <person name="Santos A.J."/>
        </authorList>
    </citation>
    <scope>NUCLEOTIDE SEQUENCE</scope>
    <source>
        <tissue evidence="1">Shoot tissue taken approximately 20 cm above the soil surface</tissue>
    </source>
</reference>
<dbReference type="AlphaFoldDB" id="A0A0A8Z508"/>
<dbReference type="EMBL" id="GBRH01263406">
    <property type="protein sequence ID" value="JAD34489.1"/>
    <property type="molecule type" value="Transcribed_RNA"/>
</dbReference>
<sequence length="39" mass="4401">MDTHHLFTITARAAITALSRAATSNLPHLTRRGWRRRSG</sequence>
<proteinExistence type="predicted"/>
<protein>
    <submittedName>
        <fullName evidence="1">Uncharacterized protein</fullName>
    </submittedName>
</protein>